<dbReference type="CDD" id="cd04596">
    <property type="entry name" value="CBS_pair_DRTGG_assoc"/>
    <property type="match status" value="1"/>
</dbReference>
<evidence type="ECO:0000259" key="3">
    <source>
        <dbReference type="PROSITE" id="PS51371"/>
    </source>
</evidence>
<dbReference type="SUPFAM" id="SSF75138">
    <property type="entry name" value="HprK N-terminal domain-like"/>
    <property type="match status" value="1"/>
</dbReference>
<dbReference type="PANTHER" id="PTHR43080">
    <property type="entry name" value="CBS DOMAIN-CONTAINING PROTEIN CBSX3, MITOCHONDRIAL"/>
    <property type="match status" value="1"/>
</dbReference>
<evidence type="ECO:0000256" key="2">
    <source>
        <dbReference type="PROSITE-ProRule" id="PRU00703"/>
    </source>
</evidence>
<dbReference type="SUPFAM" id="SSF54631">
    <property type="entry name" value="CBS-domain pair"/>
    <property type="match status" value="1"/>
</dbReference>
<protein>
    <submittedName>
        <fullName evidence="4">Cytosolic protein containing multiple CBS domains</fullName>
    </submittedName>
</protein>
<dbReference type="CDD" id="cd03440">
    <property type="entry name" value="hot_dog"/>
    <property type="match status" value="1"/>
</dbReference>
<dbReference type="Gene3D" id="1.10.10.10">
    <property type="entry name" value="Winged helix-like DNA-binding domain superfamily/Winged helix DNA-binding domain"/>
    <property type="match status" value="1"/>
</dbReference>
<feature type="domain" description="CBS" evidence="3">
    <location>
        <begin position="259"/>
        <end position="318"/>
    </location>
</feature>
<dbReference type="InterPro" id="IPR028979">
    <property type="entry name" value="Ser_kin/Pase_Hpr-like_N_sf"/>
</dbReference>
<dbReference type="Gene3D" id="3.10.580.10">
    <property type="entry name" value="CBS-domain"/>
    <property type="match status" value="1"/>
</dbReference>
<proteinExistence type="predicted"/>
<dbReference type="EMBL" id="CP000259">
    <property type="protein sequence ID" value="ABF32335.1"/>
    <property type="molecule type" value="Genomic_DNA"/>
</dbReference>
<dbReference type="InterPro" id="IPR010766">
    <property type="entry name" value="DRTGG"/>
</dbReference>
<dbReference type="PANTHER" id="PTHR43080:SF2">
    <property type="entry name" value="CBS DOMAIN-CONTAINING PROTEIN"/>
    <property type="match status" value="1"/>
</dbReference>
<reference evidence="4 5" key="1">
    <citation type="journal article" date="2006" name="Proc. Natl. Acad. Sci. U.S.A.">
        <title>Molecular genetic anatomy of inter- and intraserotype variation in the human bacterial pathogen group A Streptococcus.</title>
        <authorList>
            <person name="Beres S.B."/>
            <person name="Richter E.W."/>
            <person name="Nagiec M.J."/>
            <person name="Sumby P."/>
            <person name="Porcella S.F."/>
            <person name="DeLeo F.R."/>
            <person name="Musser J.M."/>
        </authorList>
    </citation>
    <scope>NUCLEOTIDE SEQUENCE [LARGE SCALE GENOMIC DNA]</scope>
    <source>
        <strain evidence="4 5">MGAS9429</strain>
    </source>
</reference>
<dbReference type="Gene3D" id="3.40.1390.20">
    <property type="entry name" value="HprK N-terminal domain-like"/>
    <property type="match status" value="1"/>
</dbReference>
<dbReference type="InterPro" id="IPR051257">
    <property type="entry name" value="Diverse_CBS-Domain"/>
</dbReference>
<dbReference type="Proteomes" id="UP000002433">
    <property type="component" value="Chromosome"/>
</dbReference>
<evidence type="ECO:0000313" key="4">
    <source>
        <dbReference type="EMBL" id="ABF32335.1"/>
    </source>
</evidence>
<dbReference type="AlphaFoldDB" id="Q1JL84"/>
<dbReference type="InterPro" id="IPR000644">
    <property type="entry name" value="CBS_dom"/>
</dbReference>
<dbReference type="SUPFAM" id="SSF54637">
    <property type="entry name" value="Thioesterase/thiol ester dehydrase-isomerase"/>
    <property type="match status" value="1"/>
</dbReference>
<dbReference type="InterPro" id="IPR036390">
    <property type="entry name" value="WH_DNA-bd_sf"/>
</dbReference>
<evidence type="ECO:0000313" key="5">
    <source>
        <dbReference type="Proteomes" id="UP000002433"/>
    </source>
</evidence>
<feature type="domain" description="CBS" evidence="3">
    <location>
        <begin position="198"/>
        <end position="258"/>
    </location>
</feature>
<keyword evidence="1 2" id="KW-0129">CBS domain</keyword>
<dbReference type="HOGENOM" id="CLU_054913_0_0_9"/>
<accession>Q1JL84</accession>
<dbReference type="InterPro" id="IPR006683">
    <property type="entry name" value="Thioestr_dom"/>
</dbReference>
<gene>
    <name evidence="4" type="ordered locus">MGAS9429_Spy1148</name>
</gene>
<name>Q1JL84_STRPC</name>
<sequence length="431" mass="48976">MIIIMSKHQDILDYLEKLAIGKKVSVRSISNHLKVSDGTAYRAIKEAENRGIVETKPRSGTVRIEKKGRVRIDRLTYSEIARISDSEVLAGHAGLGHEFSRFSIGAMTQQNIRRYLVKGGLLIVGDRETIQLLALENHNAILVTGGFPVSKRVIEMANNQRIPVMVTHYDTFTVATMINHALSNIRIKTDLKTVEQVMIPITDYGYLCEDSSVEEFNTLIKKTRQVRFPVLDYKRKVIGVVSMRDVVDQLPTTKLTKVMSKNPITARPNTSLANISQKMIFEDLNMLPVTDEENNLLGMITRRQAMENLPNHQPNNPYTYSEQILSNLEETVDYYQVVVEPTMIDSAGNMSNGVISEFLKEISIRALTKKHQKNIIIEQMMVYFLHAIQIEDELKIYPKIITENRRSSTIDIEIFVDDQVIAKAIITTKIN</sequence>
<dbReference type="Gene3D" id="3.10.129.10">
    <property type="entry name" value="Hotdog Thioesterase"/>
    <property type="match status" value="1"/>
</dbReference>
<dbReference type="PROSITE" id="PS51371">
    <property type="entry name" value="CBS"/>
    <property type="match status" value="2"/>
</dbReference>
<dbReference type="InterPro" id="IPR029069">
    <property type="entry name" value="HotDog_dom_sf"/>
</dbReference>
<dbReference type="Pfam" id="PF07085">
    <property type="entry name" value="DRTGG"/>
    <property type="match status" value="1"/>
</dbReference>
<dbReference type="Gene3D" id="3.90.1280.20">
    <property type="match status" value="1"/>
</dbReference>
<dbReference type="SMART" id="SM00116">
    <property type="entry name" value="CBS"/>
    <property type="match status" value="2"/>
</dbReference>
<dbReference type="Pfam" id="PF00571">
    <property type="entry name" value="CBS"/>
    <property type="match status" value="2"/>
</dbReference>
<dbReference type="InterPro" id="IPR046342">
    <property type="entry name" value="CBS_dom_sf"/>
</dbReference>
<evidence type="ECO:0000256" key="1">
    <source>
        <dbReference type="ARBA" id="ARBA00023122"/>
    </source>
</evidence>
<dbReference type="InterPro" id="IPR036388">
    <property type="entry name" value="WH-like_DNA-bd_sf"/>
</dbReference>
<dbReference type="NCBIfam" id="NF038279">
    <property type="entry name" value="TF_CBS_SpxR"/>
    <property type="match status" value="1"/>
</dbReference>
<organism evidence="4 5">
    <name type="scientific">Streptococcus pyogenes serotype M12 (strain MGAS9429)</name>
    <dbReference type="NCBI Taxonomy" id="370551"/>
    <lineage>
        <taxon>Bacteria</taxon>
        <taxon>Bacillati</taxon>
        <taxon>Bacillota</taxon>
        <taxon>Bacilli</taxon>
        <taxon>Lactobacillales</taxon>
        <taxon>Streptococcaceae</taxon>
        <taxon>Streptococcus</taxon>
    </lineage>
</organism>
<dbReference type="Pfam" id="PF03061">
    <property type="entry name" value="4HBT"/>
    <property type="match status" value="1"/>
</dbReference>
<dbReference type="SUPFAM" id="SSF46785">
    <property type="entry name" value="Winged helix' DNA-binding domain"/>
    <property type="match status" value="1"/>
</dbReference>
<dbReference type="KEGG" id="spk:MGAS9429_Spy1148"/>